<evidence type="ECO:0000256" key="2">
    <source>
        <dbReference type="ARBA" id="ARBA00022679"/>
    </source>
</evidence>
<keyword evidence="2 5" id="KW-0808">Transferase</keyword>
<dbReference type="GO" id="GO:0009307">
    <property type="term" value="P:DNA restriction-modification system"/>
    <property type="evidence" value="ECO:0007669"/>
    <property type="project" value="UniProtKB-KW"/>
</dbReference>
<dbReference type="Gene3D" id="3.90.120.10">
    <property type="entry name" value="DNA Methylase, subunit A, domain 2"/>
    <property type="match status" value="1"/>
</dbReference>
<dbReference type="REBASE" id="27716">
    <property type="entry name" value="M.CspHMORF22030P"/>
</dbReference>
<evidence type="ECO:0000256" key="1">
    <source>
        <dbReference type="ARBA" id="ARBA00022603"/>
    </source>
</evidence>
<dbReference type="Gene3D" id="3.40.50.150">
    <property type="entry name" value="Vaccinia Virus protein VP39"/>
    <property type="match status" value="1"/>
</dbReference>
<gene>
    <name evidence="5" type="ORF">Csp_C22040</name>
</gene>
<evidence type="ECO:0000313" key="5">
    <source>
        <dbReference type="EMBL" id="CBA30136.1"/>
    </source>
</evidence>
<dbReference type="SUPFAM" id="SSF53335">
    <property type="entry name" value="S-adenosyl-L-methionine-dependent methyltransferases"/>
    <property type="match status" value="1"/>
</dbReference>
<proteinExistence type="predicted"/>
<dbReference type="Pfam" id="PF00145">
    <property type="entry name" value="DNA_methylase"/>
    <property type="match status" value="1"/>
</dbReference>
<accession>C9YBX5</accession>
<keyword evidence="1 5" id="KW-0489">Methyltransferase</keyword>
<keyword evidence="3" id="KW-0680">Restriction system</keyword>
<organism evidence="5">
    <name type="scientific">Curvibacter symbiont subsp. Hydra magnipapillata</name>
    <dbReference type="NCBI Taxonomy" id="667019"/>
    <lineage>
        <taxon>Bacteria</taxon>
        <taxon>Pseudomonadati</taxon>
        <taxon>Pseudomonadota</taxon>
        <taxon>Betaproteobacteria</taxon>
        <taxon>Burkholderiales</taxon>
        <taxon>Comamonadaceae</taxon>
        <taxon>Curvibacter</taxon>
    </lineage>
</organism>
<evidence type="ECO:0000256" key="3">
    <source>
        <dbReference type="ARBA" id="ARBA00022747"/>
    </source>
</evidence>
<dbReference type="EMBL" id="FN543105">
    <property type="protein sequence ID" value="CBA30136.1"/>
    <property type="molecule type" value="Genomic_DNA"/>
</dbReference>
<comment type="catalytic activity">
    <reaction evidence="4">
        <text>a 2'-deoxycytidine in DNA + S-adenosyl-L-methionine = a 5-methyl-2'-deoxycytidine in DNA + S-adenosyl-L-homocysteine + H(+)</text>
        <dbReference type="Rhea" id="RHEA:13681"/>
        <dbReference type="Rhea" id="RHEA-COMP:11369"/>
        <dbReference type="Rhea" id="RHEA-COMP:11370"/>
        <dbReference type="ChEBI" id="CHEBI:15378"/>
        <dbReference type="ChEBI" id="CHEBI:57856"/>
        <dbReference type="ChEBI" id="CHEBI:59789"/>
        <dbReference type="ChEBI" id="CHEBI:85452"/>
        <dbReference type="ChEBI" id="CHEBI:85454"/>
        <dbReference type="EC" id="2.1.1.37"/>
    </reaction>
</comment>
<sequence length="191" mass="21258">MNAAEFGAPQSRVRLFLIGGLGLPPPEIRPEPSVKRMTARDILDPDDRWKFTPVFTKKRAKNTVARARNAIATLGDDAEFLIVYYGSGGDRSWQTLDEPLRTVTCVDRFALVRKLDGEWKMRMLQVPEIARAMSLPPEHIFTVGSRRERIKLCGNGVCAEVMKRIVEQLKAATPVTPSGTGQAKRKIPVSA</sequence>
<dbReference type="InterPro" id="IPR001525">
    <property type="entry name" value="C5_MeTfrase"/>
</dbReference>
<dbReference type="GO" id="GO:0003886">
    <property type="term" value="F:DNA (cytosine-5-)-methyltransferase activity"/>
    <property type="evidence" value="ECO:0007669"/>
    <property type="project" value="UniProtKB-EC"/>
</dbReference>
<dbReference type="InterPro" id="IPR029063">
    <property type="entry name" value="SAM-dependent_MTases_sf"/>
</dbReference>
<name>C9YBX5_CURXX</name>
<evidence type="ECO:0000256" key="4">
    <source>
        <dbReference type="ARBA" id="ARBA00047422"/>
    </source>
</evidence>
<reference evidence="5" key="1">
    <citation type="journal article" date="2010" name="Nature">
        <title>The Dynamic genome of Hydra.</title>
        <authorList>
            <person name="Chapman J.A."/>
            <person name="Kirkness E.F."/>
            <person name="Simakov O."/>
            <person name="Hampson S.E."/>
            <person name="Mitros T."/>
            <person name="Weinmaier T."/>
            <person name="Rattei T."/>
            <person name="Balasubramanian P.G."/>
            <person name="Borman J."/>
            <person name="Busam D."/>
            <person name="Disbennett K."/>
            <person name="Pfannkoch C."/>
            <person name="Sumin N."/>
            <person name="Sutton G."/>
            <person name="Viswanathan L."/>
            <person name="Walenz B."/>
            <person name="Goodstein D.M."/>
            <person name="Hellsten U."/>
            <person name="Kawashima T."/>
            <person name="Prochnik S.E."/>
            <person name="Putnam N.H."/>
            <person name="Shu S."/>
            <person name="Blumberg B."/>
            <person name="Dana C.E."/>
            <person name="Gee L."/>
            <person name="Kibler D.F."/>
            <person name="Law L."/>
            <person name="Lindgens D."/>
            <person name="Martinez D.E."/>
            <person name="Peng J."/>
            <person name="Wigge P.A."/>
            <person name="Bertulat B."/>
            <person name="Guder C."/>
            <person name="Nakamura Y."/>
            <person name="Ozbek S."/>
            <person name="Watanabe H."/>
            <person name="Khalturin K."/>
            <person name="Hemmrich G."/>
            <person name="Franke A."/>
            <person name="Augustin R."/>
            <person name="Fraune S."/>
            <person name="Hayakawa E."/>
            <person name="Hayakawa S."/>
            <person name="Hirose M."/>
            <person name="Hwang J."/>
            <person name="Ikeo K."/>
            <person name="Nishimiya-Fujisawa C."/>
            <person name="Ogura A."/>
            <person name="Takahashi T."/>
            <person name="Steinmetz P.R."/>
            <person name="Zhang X."/>
            <person name="Aufschnaiter R."/>
            <person name="Eder M.K."/>
            <person name="Gorny A.K."/>
            <person name="Salvenmoser W."/>
            <person name="Heimberg A.M."/>
            <person name="Wheeler B.M."/>
            <person name="Peterson K.J."/>
            <person name="Boettger A."/>
            <person name="Tischler P."/>
            <person name="Wolf A."/>
            <person name="Gojobori T."/>
            <person name="Remington K.A."/>
            <person name="Strausberg R.L."/>
            <person name="Venter J."/>
            <person name="Technau U."/>
            <person name="Hobmayer B."/>
            <person name="Bosch T.C."/>
            <person name="Holstein T.W."/>
            <person name="Fujisawa T."/>
            <person name="Bode H.R."/>
            <person name="David C.N."/>
            <person name="Rokhsar D.S."/>
            <person name="Steele R.E."/>
        </authorList>
    </citation>
    <scope>NUCLEOTIDE SEQUENCE</scope>
</reference>
<protein>
    <submittedName>
        <fullName evidence="5">Uncharacterized protein</fullName>
    </submittedName>
</protein>
<dbReference type="GO" id="GO:0032259">
    <property type="term" value="P:methylation"/>
    <property type="evidence" value="ECO:0007669"/>
    <property type="project" value="UniProtKB-KW"/>
</dbReference>
<dbReference type="AlphaFoldDB" id="C9YBX5"/>